<evidence type="ECO:0000313" key="7">
    <source>
        <dbReference type="Proteomes" id="UP000294192"/>
    </source>
</evidence>
<organism evidence="6 7">
    <name type="scientific">Mycoplasma marinum</name>
    <dbReference type="NCBI Taxonomy" id="1937190"/>
    <lineage>
        <taxon>Bacteria</taxon>
        <taxon>Bacillati</taxon>
        <taxon>Mycoplasmatota</taxon>
        <taxon>Mollicutes</taxon>
        <taxon>Mycoplasmataceae</taxon>
        <taxon>Mycoplasma</taxon>
    </lineage>
</organism>
<reference evidence="6 7" key="1">
    <citation type="submission" date="2018-02" db="EMBL/GenBank/DDBJ databases">
        <title>Mycoplasma marinum and Mycoplasma todarodis sp. nov., moderately halophilic and psychrotolerant mycoplasmas isolated from cephalopods.</title>
        <authorList>
            <person name="Viver T."/>
        </authorList>
    </citation>
    <scope>NUCLEOTIDE SEQUENCE [LARGE SCALE GENOMIC DNA]</scope>
    <source>
        <strain evidence="6 7">PE</strain>
    </source>
</reference>
<keyword evidence="4" id="KW-0233">DNA recombination</keyword>
<dbReference type="OrthoDB" id="396277at2"/>
<evidence type="ECO:0000256" key="5">
    <source>
        <dbReference type="SAM" id="Coils"/>
    </source>
</evidence>
<feature type="coiled-coil region" evidence="5">
    <location>
        <begin position="52"/>
        <end position="128"/>
    </location>
</feature>
<keyword evidence="3 5" id="KW-0175">Coiled coil</keyword>
<comment type="similarity">
    <text evidence="2">Belongs to the RmuC family.</text>
</comment>
<accession>A0A4R0XQX0</accession>
<comment type="caution">
    <text evidence="6">The sequence shown here is derived from an EMBL/GenBank/DDBJ whole genome shotgun (WGS) entry which is preliminary data.</text>
</comment>
<proteinExistence type="inferred from homology"/>
<protein>
    <recommendedName>
        <fullName evidence="8">DNA recombination protein RmuC</fullName>
    </recommendedName>
</protein>
<evidence type="ECO:0008006" key="8">
    <source>
        <dbReference type="Google" id="ProtNLM"/>
    </source>
</evidence>
<evidence type="ECO:0000256" key="2">
    <source>
        <dbReference type="ARBA" id="ARBA00009840"/>
    </source>
</evidence>
<evidence type="ECO:0000256" key="3">
    <source>
        <dbReference type="ARBA" id="ARBA00023054"/>
    </source>
</evidence>
<keyword evidence="7" id="KW-1185">Reference proteome</keyword>
<sequence>MKKINWFSRLFMSWSSLEEYMKQDGSNKEEVTNLEKELITVKANAESKTAILADQKETILDLRTRLNNNENKRNELAQVINKIEAKLSSKSDEVLEKDLRLERQNEQISSLKSQILERKNDLEALKVEINDKLTPLNKIEKTFFGKTGNKGKGELGEMQLKTLLQKSGLDENIWQENLVVGKNNVEFAIQSGNDDGKWIPIDSKVLDAEYDEDSKLIVDEKYKKRVLAQVKSITKYLGKSNTAEYGLLVLQSDSIYMTLYNEFPSFFKEVIEEHKVYITSPSSFVQITWSIANIIKIYERVHKDKLIYDEMISVLESITKFSNKMAETHKAFNIAMTTHYPTIQKKQEKLVRKLEKEGKIKELPVLN</sequence>
<dbReference type="InterPro" id="IPR003798">
    <property type="entry name" value="DNA_recombination_RmuC"/>
</dbReference>
<comment type="function">
    <text evidence="1">Involved in DNA recombination.</text>
</comment>
<dbReference type="Proteomes" id="UP000294192">
    <property type="component" value="Unassembled WGS sequence"/>
</dbReference>
<evidence type="ECO:0000256" key="4">
    <source>
        <dbReference type="ARBA" id="ARBA00023172"/>
    </source>
</evidence>
<evidence type="ECO:0000256" key="1">
    <source>
        <dbReference type="ARBA" id="ARBA00003416"/>
    </source>
</evidence>
<name>A0A4R0XQX0_9MOLU</name>
<evidence type="ECO:0000313" key="6">
    <source>
        <dbReference type="EMBL" id="TCG11285.1"/>
    </source>
</evidence>
<dbReference type="RefSeq" id="WP_131599003.1">
    <property type="nucleotide sequence ID" value="NZ_CBDBYK010000010.1"/>
</dbReference>
<dbReference type="PANTHER" id="PTHR30563:SF0">
    <property type="entry name" value="DNA RECOMBINATION PROTEIN RMUC"/>
    <property type="match status" value="1"/>
</dbReference>
<dbReference type="PANTHER" id="PTHR30563">
    <property type="entry name" value="DNA RECOMBINATION PROTEIN RMUC"/>
    <property type="match status" value="1"/>
</dbReference>
<dbReference type="GO" id="GO:0006310">
    <property type="term" value="P:DNA recombination"/>
    <property type="evidence" value="ECO:0007669"/>
    <property type="project" value="UniProtKB-KW"/>
</dbReference>
<dbReference type="Pfam" id="PF02646">
    <property type="entry name" value="RmuC"/>
    <property type="match status" value="1"/>
</dbReference>
<dbReference type="EMBL" id="PSZO01000009">
    <property type="protein sequence ID" value="TCG11285.1"/>
    <property type="molecule type" value="Genomic_DNA"/>
</dbReference>
<gene>
    <name evidence="6" type="ORF">C4B24_02460</name>
</gene>
<dbReference type="AlphaFoldDB" id="A0A4R0XQX0"/>